<sequence length="103" mass="11596">MTMLDAHADDEFGEHSHEEILQALMRHLLTAADLDQLCDDADLPQLTHDDGTPVAIDSARTYRDAGVLTLDRGVWLELSDGSVFGLTVQINRRPRDEVTLRRR</sequence>
<name>A0AAU7MB74_9ACTN</name>
<accession>A0AAU7MB74</accession>
<evidence type="ECO:0008006" key="3">
    <source>
        <dbReference type="Google" id="ProtNLM"/>
    </source>
</evidence>
<evidence type="ECO:0000313" key="2">
    <source>
        <dbReference type="EMBL" id="XCH75453.1"/>
    </source>
</evidence>
<evidence type="ECO:0000313" key="1">
    <source>
        <dbReference type="EMBL" id="XBP94752.1"/>
    </source>
</evidence>
<reference evidence="1" key="1">
    <citation type="submission" date="2024-01" db="EMBL/GenBank/DDBJ databases">
        <title>The genome sequence of Micromonospora mangrovi CCTCC AA 2012012.</title>
        <authorList>
            <person name="Gao J."/>
        </authorList>
    </citation>
    <scope>NUCLEOTIDE SEQUENCE</scope>
    <source>
        <strain evidence="1">CCTCC AA 2012012</strain>
    </source>
</reference>
<organism evidence="1">
    <name type="scientific">Micromonospora sp. CCTCC AA 2012012</name>
    <dbReference type="NCBI Taxonomy" id="3111921"/>
    <lineage>
        <taxon>Bacteria</taxon>
        <taxon>Bacillati</taxon>
        <taxon>Actinomycetota</taxon>
        <taxon>Actinomycetes</taxon>
        <taxon>Micromonosporales</taxon>
        <taxon>Micromonosporaceae</taxon>
        <taxon>Micromonospora</taxon>
    </lineage>
</organism>
<protein>
    <recommendedName>
        <fullName evidence="3">Halobacterial output domain-containing protein</fullName>
    </recommendedName>
</protein>
<dbReference type="RefSeq" id="WP_350934945.1">
    <property type="nucleotide sequence ID" value="NZ_CP157762.1"/>
</dbReference>
<reference evidence="2" key="2">
    <citation type="submission" date="2024-06" db="EMBL/GenBank/DDBJ databases">
        <title>Micromonospora mangrovi CCTCC AA 2012012 genome sequences.</title>
        <authorList>
            <person name="Gao J."/>
        </authorList>
    </citation>
    <scope>NUCLEOTIDE SEQUENCE</scope>
    <source>
        <strain evidence="2">CCTCC AA 2012012</strain>
    </source>
</reference>
<dbReference type="EMBL" id="CP157762">
    <property type="protein sequence ID" value="XBP94752.1"/>
    <property type="molecule type" value="Genomic_DNA"/>
</dbReference>
<dbReference type="AlphaFoldDB" id="A0AAU7MB74"/>
<gene>
    <name evidence="2" type="ORF">ABUL08_04975</name>
    <name evidence="1" type="ORF">VK199_04945</name>
</gene>
<proteinExistence type="predicted"/>
<dbReference type="EMBL" id="CP159342">
    <property type="protein sequence ID" value="XCH75453.1"/>
    <property type="molecule type" value="Genomic_DNA"/>
</dbReference>